<keyword evidence="4" id="KW-0812">Transmembrane</keyword>
<evidence type="ECO:0000313" key="8">
    <source>
        <dbReference type="EMBL" id="KAJ6397523.1"/>
    </source>
</evidence>
<evidence type="ECO:0000256" key="3">
    <source>
        <dbReference type="ARBA" id="ARBA00022679"/>
    </source>
</evidence>
<keyword evidence="9" id="KW-1185">Reference proteome</keyword>
<comment type="caution">
    <text evidence="8">The sequence shown here is derived from an EMBL/GenBank/DDBJ whole genome shotgun (WGS) entry which is preliminary data.</text>
</comment>
<dbReference type="Pfam" id="PF03552">
    <property type="entry name" value="Cellulose_synt"/>
    <property type="match status" value="1"/>
</dbReference>
<dbReference type="InterPro" id="IPR005150">
    <property type="entry name" value="Cellulose_synth"/>
</dbReference>
<evidence type="ECO:0000256" key="1">
    <source>
        <dbReference type="ARBA" id="ARBA00004127"/>
    </source>
</evidence>
<keyword evidence="2" id="KW-0328">Glycosyltransferase</keyword>
<gene>
    <name evidence="8" type="ORF">OIU77_018522</name>
</gene>
<dbReference type="Gene3D" id="3.90.550.10">
    <property type="entry name" value="Spore Coat Polysaccharide Biosynthesis Protein SpsA, Chain A"/>
    <property type="match status" value="1"/>
</dbReference>
<keyword evidence="5" id="KW-1133">Transmembrane helix</keyword>
<keyword evidence="3" id="KW-0808">Transferase</keyword>
<dbReference type="Proteomes" id="UP001141253">
    <property type="component" value="Chromosome 5"/>
</dbReference>
<dbReference type="PANTHER" id="PTHR13301">
    <property type="entry name" value="X-BOX TRANSCRIPTION FACTOR-RELATED"/>
    <property type="match status" value="1"/>
</dbReference>
<evidence type="ECO:0000256" key="2">
    <source>
        <dbReference type="ARBA" id="ARBA00022676"/>
    </source>
</evidence>
<protein>
    <submittedName>
        <fullName evidence="8">Uncharacterized protein</fullName>
    </submittedName>
</protein>
<evidence type="ECO:0000256" key="7">
    <source>
        <dbReference type="ARBA" id="ARBA00023316"/>
    </source>
</evidence>
<evidence type="ECO:0000313" key="9">
    <source>
        <dbReference type="Proteomes" id="UP001141253"/>
    </source>
</evidence>
<name>A0ABQ9CGN2_9ROSI</name>
<keyword evidence="7" id="KW-0961">Cell wall biogenesis/degradation</keyword>
<keyword evidence="6" id="KW-0472">Membrane</keyword>
<dbReference type="InterPro" id="IPR029044">
    <property type="entry name" value="Nucleotide-diphossugar_trans"/>
</dbReference>
<sequence>MNALVRVSAVLSNAPYLLNLDCDHYINNSKAIRESMCFMMDPLLGKRVCYVQFPQRFDGIDRNDRYANRNTVFFDINMKGLDGIQGPIYVGTGCVFRRHALYGYDAPKTKKAPTRTCNCLPKLCCGCLCSGRKKKKKTNKPRSELKKRNSRTFAPVGALEGIEEGVEGIETENVAVTSEKKLENKFGQSSVFVASTLLEDGGTLKSASPASLLKEAIHVISCGYEDKTEWGKEVGWIYGSVTEDILTGFKMHCHGWRSIYCIPARPAFKGSAPINLSDRLHQVLRWALGSVEIFLSRHCPLWYGYGGGVEVVGASVLHKRHCLSFDVYSSTGILYSSCSVLAYWEIYHSRAQQCRQPVVFVSFHLYFRNWYS</sequence>
<evidence type="ECO:0000256" key="4">
    <source>
        <dbReference type="ARBA" id="ARBA00022692"/>
    </source>
</evidence>
<dbReference type="EMBL" id="JAPFFI010000003">
    <property type="protein sequence ID" value="KAJ6397523.1"/>
    <property type="molecule type" value="Genomic_DNA"/>
</dbReference>
<accession>A0ABQ9CGN2</accession>
<evidence type="ECO:0000256" key="6">
    <source>
        <dbReference type="ARBA" id="ARBA00023136"/>
    </source>
</evidence>
<comment type="subcellular location">
    <subcellularLocation>
        <location evidence="1">Endomembrane system</location>
        <topology evidence="1">Multi-pass membrane protein</topology>
    </subcellularLocation>
</comment>
<reference evidence="8" key="2">
    <citation type="journal article" date="2023" name="Int. J. Mol. Sci.">
        <title>De Novo Assembly and Annotation of 11 Diverse Shrub Willow (Salix) Genomes Reveals Novel Gene Organization in Sex-Linked Regions.</title>
        <authorList>
            <person name="Hyden B."/>
            <person name="Feng K."/>
            <person name="Yates T.B."/>
            <person name="Jawdy S."/>
            <person name="Cereghino C."/>
            <person name="Smart L.B."/>
            <person name="Muchero W."/>
        </authorList>
    </citation>
    <scope>NUCLEOTIDE SEQUENCE</scope>
    <source>
        <tissue evidence="8">Shoot tip</tissue>
    </source>
</reference>
<reference evidence="8" key="1">
    <citation type="submission" date="2022-10" db="EMBL/GenBank/DDBJ databases">
        <authorList>
            <person name="Hyden B.L."/>
            <person name="Feng K."/>
            <person name="Yates T."/>
            <person name="Jawdy S."/>
            <person name="Smart L.B."/>
            <person name="Muchero W."/>
        </authorList>
    </citation>
    <scope>NUCLEOTIDE SEQUENCE</scope>
    <source>
        <tissue evidence="8">Shoot tip</tissue>
    </source>
</reference>
<organism evidence="8 9">
    <name type="scientific">Salix suchowensis</name>
    <dbReference type="NCBI Taxonomy" id="1278906"/>
    <lineage>
        <taxon>Eukaryota</taxon>
        <taxon>Viridiplantae</taxon>
        <taxon>Streptophyta</taxon>
        <taxon>Embryophyta</taxon>
        <taxon>Tracheophyta</taxon>
        <taxon>Spermatophyta</taxon>
        <taxon>Magnoliopsida</taxon>
        <taxon>eudicotyledons</taxon>
        <taxon>Gunneridae</taxon>
        <taxon>Pentapetalae</taxon>
        <taxon>rosids</taxon>
        <taxon>fabids</taxon>
        <taxon>Malpighiales</taxon>
        <taxon>Salicaceae</taxon>
        <taxon>Saliceae</taxon>
        <taxon>Salix</taxon>
    </lineage>
</organism>
<evidence type="ECO:0000256" key="5">
    <source>
        <dbReference type="ARBA" id="ARBA00022989"/>
    </source>
</evidence>
<proteinExistence type="predicted"/>